<comment type="similarity">
    <text evidence="1">Belongs to the band 7/mec-2 family.</text>
</comment>
<dbReference type="PANTHER" id="PTHR10264:SF19">
    <property type="entry name" value="AT06885P-RELATED"/>
    <property type="match status" value="1"/>
</dbReference>
<dbReference type="EMBL" id="LMYN01000167">
    <property type="protein sequence ID" value="KRZ99165.1"/>
    <property type="molecule type" value="Genomic_DNA"/>
</dbReference>
<organism evidence="4 5">
    <name type="scientific">Debaryomyces fabryi</name>
    <dbReference type="NCBI Taxonomy" id="58627"/>
    <lineage>
        <taxon>Eukaryota</taxon>
        <taxon>Fungi</taxon>
        <taxon>Dikarya</taxon>
        <taxon>Ascomycota</taxon>
        <taxon>Saccharomycotina</taxon>
        <taxon>Pichiomycetes</taxon>
        <taxon>Debaryomycetaceae</taxon>
        <taxon>Debaryomyces</taxon>
    </lineage>
</organism>
<dbReference type="InterPro" id="IPR036013">
    <property type="entry name" value="Band_7/SPFH_dom_sf"/>
</dbReference>
<evidence type="ECO:0000256" key="1">
    <source>
        <dbReference type="ARBA" id="ARBA00008164"/>
    </source>
</evidence>
<feature type="domain" description="Band 7" evidence="3">
    <location>
        <begin position="92"/>
        <end position="249"/>
    </location>
</feature>
<dbReference type="PANTHER" id="PTHR10264">
    <property type="entry name" value="BAND 7 PROTEIN-RELATED"/>
    <property type="match status" value="1"/>
</dbReference>
<accession>A0A0V1PSF2</accession>
<feature type="region of interest" description="Disordered" evidence="2">
    <location>
        <begin position="320"/>
        <end position="358"/>
    </location>
</feature>
<dbReference type="Gene3D" id="6.10.250.2090">
    <property type="match status" value="1"/>
</dbReference>
<dbReference type="PRINTS" id="PR00721">
    <property type="entry name" value="STOMATIN"/>
</dbReference>
<sequence>MSMHSAESFDPDNYKRQNPGPSQLRQDTYEGEPEFQKPAPVVNHEPGVKPEMVMKNFARNYETPKASGYQSFISRLGSMFGACGAYCCLCSNPYKEVQQGEVGLVQTFGALSRTVEPGLTYVNTWSEKLTRVNIKVIIREIPAQRCFTKDNVSVVITSVVYYNIIDPQKAIYSISDIHNAIVERTQTTLRDVIGCRALQDVVEKREEIAESIEGVIAKTAFDWGVNIESILIKDLQLQEKVQASLSMAAEAKRIGEGKIINAKAEVESAKLMRKAADILASKPAMQIRYLDAMQNMAKSPGSRVIFMPSAQEIERMAGSNVSNGAGELPSNRNLEEDTNWTSNNPTGSFAAPRTQRQQHVDTLALQEAMRED</sequence>
<dbReference type="Gene3D" id="3.30.479.30">
    <property type="entry name" value="Band 7 domain"/>
    <property type="match status" value="1"/>
</dbReference>
<protein>
    <recommendedName>
        <fullName evidence="3">Band 7 domain-containing protein</fullName>
    </recommendedName>
</protein>
<evidence type="ECO:0000259" key="3">
    <source>
        <dbReference type="SMART" id="SM00244"/>
    </source>
</evidence>
<dbReference type="Pfam" id="PF01145">
    <property type="entry name" value="Band_7"/>
    <property type="match status" value="1"/>
</dbReference>
<evidence type="ECO:0000313" key="5">
    <source>
        <dbReference type="Proteomes" id="UP000054251"/>
    </source>
</evidence>
<dbReference type="SMART" id="SM00244">
    <property type="entry name" value="PHB"/>
    <property type="match status" value="1"/>
</dbReference>
<comment type="caution">
    <text evidence="4">The sequence shown here is derived from an EMBL/GenBank/DDBJ whole genome shotgun (WGS) entry which is preliminary data.</text>
</comment>
<dbReference type="Proteomes" id="UP000054251">
    <property type="component" value="Unassembled WGS sequence"/>
</dbReference>
<dbReference type="OrthoDB" id="2105077at2759"/>
<dbReference type="GeneID" id="26842079"/>
<proteinExistence type="inferred from homology"/>
<dbReference type="CDD" id="cd13437">
    <property type="entry name" value="SPFH_alloslipin"/>
    <property type="match status" value="1"/>
</dbReference>
<name>A0A0V1PSF2_9ASCO</name>
<evidence type="ECO:0000256" key="2">
    <source>
        <dbReference type="SAM" id="MobiDB-lite"/>
    </source>
</evidence>
<dbReference type="SUPFAM" id="SSF117892">
    <property type="entry name" value="Band 7/SPFH domain"/>
    <property type="match status" value="1"/>
</dbReference>
<dbReference type="RefSeq" id="XP_015465268.1">
    <property type="nucleotide sequence ID" value="XM_015613899.1"/>
</dbReference>
<evidence type="ECO:0000313" key="4">
    <source>
        <dbReference type="EMBL" id="KRZ99165.1"/>
    </source>
</evidence>
<dbReference type="GO" id="GO:0098552">
    <property type="term" value="C:side of membrane"/>
    <property type="evidence" value="ECO:0007669"/>
    <property type="project" value="UniProtKB-ARBA"/>
</dbReference>
<gene>
    <name evidence="4" type="ORF">AC631_05070</name>
</gene>
<dbReference type="InterPro" id="IPR001972">
    <property type="entry name" value="Stomatin_HflK_fam"/>
</dbReference>
<dbReference type="InterPro" id="IPR043202">
    <property type="entry name" value="Band-7_stomatin-like"/>
</dbReference>
<reference evidence="4 5" key="1">
    <citation type="submission" date="2015-11" db="EMBL/GenBank/DDBJ databases">
        <title>The genome of Debaryomyces fabryi.</title>
        <authorList>
            <person name="Tafer H."/>
            <person name="Lopandic K."/>
        </authorList>
    </citation>
    <scope>NUCLEOTIDE SEQUENCE [LARGE SCALE GENOMIC DNA]</scope>
    <source>
        <strain evidence="4 5">CBS 789</strain>
    </source>
</reference>
<feature type="region of interest" description="Disordered" evidence="2">
    <location>
        <begin position="1"/>
        <end position="46"/>
    </location>
</feature>
<dbReference type="InterPro" id="IPR001107">
    <property type="entry name" value="Band_7"/>
</dbReference>
<dbReference type="GO" id="GO:0005886">
    <property type="term" value="C:plasma membrane"/>
    <property type="evidence" value="ECO:0007669"/>
    <property type="project" value="InterPro"/>
</dbReference>
<dbReference type="AlphaFoldDB" id="A0A0V1PSF2"/>
<keyword evidence="5" id="KW-1185">Reference proteome</keyword>
<dbReference type="FunFam" id="3.30.479.30:FF:000004">
    <property type="entry name" value="Putative membrane protease family, stomatin"/>
    <property type="match status" value="1"/>
</dbReference>